<keyword evidence="3" id="KW-0472">Membrane</keyword>
<evidence type="ECO:0000313" key="5">
    <source>
        <dbReference type="EMBL" id="OHU94534.1"/>
    </source>
</evidence>
<dbReference type="InterPro" id="IPR028081">
    <property type="entry name" value="Leu-bd"/>
</dbReference>
<name>A0A1S1N8E6_9GAMM</name>
<evidence type="ECO:0000256" key="1">
    <source>
        <dbReference type="ARBA" id="ARBA00010062"/>
    </source>
</evidence>
<dbReference type="Pfam" id="PF13458">
    <property type="entry name" value="Peripla_BP_6"/>
    <property type="match status" value="1"/>
</dbReference>
<feature type="domain" description="Leucine-binding protein" evidence="4">
    <location>
        <begin position="52"/>
        <end position="252"/>
    </location>
</feature>
<dbReference type="CDD" id="cd19979">
    <property type="entry name" value="PBP1_ABC_ligand_binding-like"/>
    <property type="match status" value="1"/>
</dbReference>
<evidence type="ECO:0000259" key="4">
    <source>
        <dbReference type="Pfam" id="PF13458"/>
    </source>
</evidence>
<sequence length="427" mass="47999">MKGLSLCAMKHSYWWVCIYCVAFSCASIAATEEPRVLKIYHDSDYSNHYASALAMKMGLATALAQVNNQVQGYQLQIVEKNHRGNSNRSFLHMRQYLNDPDALAVLGGLHSPPYIKYREYINERGVLLLVPWAAGSPITRYPKAENWVFRLSIDDSKAGYTLVEHAKQSLHCKNMQLLLENTPWGKSNEKTMRAAMGPNSMAGVTWFNWNTQYASARIIIRDIVQSEADCILFVGNAPEGKHFVNAMASLEGVDKLPIISHWGITGGAFFPAVKESLNRGLILHFIQSCFSLRDYQYHTFAKEVVTLAQRLFPEHLEFPERLAAPTGFVHSYDLGKLLLQGLQQVTVSNDMVSNRKQLRAVLERLDNSVVGLIKTYKNPFSVWSSDNQDAHEALGKDDVCMAKYEHDGGVTLLPRRDKVVGNEAVND</sequence>
<comment type="similarity">
    <text evidence="1">Belongs to the leucine-binding protein family.</text>
</comment>
<evidence type="ECO:0000313" key="6">
    <source>
        <dbReference type="Proteomes" id="UP000180253"/>
    </source>
</evidence>
<keyword evidence="3" id="KW-0812">Transmembrane</keyword>
<dbReference type="STRING" id="327939.BIW53_15845"/>
<dbReference type="InterPro" id="IPR051010">
    <property type="entry name" value="BCAA_transport"/>
</dbReference>
<organism evidence="5 6">
    <name type="scientific">Pseudoalteromonas byunsanensis</name>
    <dbReference type="NCBI Taxonomy" id="327939"/>
    <lineage>
        <taxon>Bacteria</taxon>
        <taxon>Pseudomonadati</taxon>
        <taxon>Pseudomonadota</taxon>
        <taxon>Gammaproteobacteria</taxon>
        <taxon>Alteromonadales</taxon>
        <taxon>Pseudoalteromonadaceae</taxon>
        <taxon>Pseudoalteromonas</taxon>
    </lineage>
</organism>
<feature type="transmembrane region" description="Helical" evidence="3">
    <location>
        <begin position="12"/>
        <end position="30"/>
    </location>
</feature>
<evidence type="ECO:0000256" key="2">
    <source>
        <dbReference type="ARBA" id="ARBA00022729"/>
    </source>
</evidence>
<dbReference type="PROSITE" id="PS51257">
    <property type="entry name" value="PROKAR_LIPOPROTEIN"/>
    <property type="match status" value="1"/>
</dbReference>
<gene>
    <name evidence="5" type="ORF">BIW53_15845</name>
</gene>
<comment type="caution">
    <text evidence="5">The sequence shown here is derived from an EMBL/GenBank/DDBJ whole genome shotgun (WGS) entry which is preliminary data.</text>
</comment>
<dbReference type="EMBL" id="MNAN01000034">
    <property type="protein sequence ID" value="OHU94534.1"/>
    <property type="molecule type" value="Genomic_DNA"/>
</dbReference>
<proteinExistence type="inferred from homology"/>
<accession>A0A1S1N8E6</accession>
<dbReference type="PANTHER" id="PTHR30483:SF6">
    <property type="entry name" value="PERIPLASMIC BINDING PROTEIN OF ABC TRANSPORTER FOR NATURAL AMINO ACIDS"/>
    <property type="match status" value="1"/>
</dbReference>
<dbReference type="SUPFAM" id="SSF53822">
    <property type="entry name" value="Periplasmic binding protein-like I"/>
    <property type="match status" value="1"/>
</dbReference>
<dbReference type="Gene3D" id="3.40.50.2300">
    <property type="match status" value="2"/>
</dbReference>
<keyword evidence="3" id="KW-1133">Transmembrane helix</keyword>
<reference evidence="5 6" key="1">
    <citation type="submission" date="2016-10" db="EMBL/GenBank/DDBJ databases">
        <title>Pseudoalteromonas amylolytica sp. nov., isolated from the surface seawater.</title>
        <authorList>
            <person name="Wu Y.-H."/>
            <person name="Cheng H."/>
            <person name="Jin X.-B."/>
            <person name="Wang C.-S."/>
            <person name="Xu X.-W."/>
        </authorList>
    </citation>
    <scope>NUCLEOTIDE SEQUENCE [LARGE SCALE GENOMIC DNA]</scope>
    <source>
        <strain evidence="5 6">JCM 12483</strain>
    </source>
</reference>
<dbReference type="AlphaFoldDB" id="A0A1S1N8E6"/>
<dbReference type="InterPro" id="IPR028082">
    <property type="entry name" value="Peripla_BP_I"/>
</dbReference>
<dbReference type="Proteomes" id="UP000180253">
    <property type="component" value="Unassembled WGS sequence"/>
</dbReference>
<keyword evidence="2" id="KW-0732">Signal</keyword>
<protein>
    <recommendedName>
        <fullName evidence="4">Leucine-binding protein domain-containing protein</fullName>
    </recommendedName>
</protein>
<dbReference type="PANTHER" id="PTHR30483">
    <property type="entry name" value="LEUCINE-SPECIFIC-BINDING PROTEIN"/>
    <property type="match status" value="1"/>
</dbReference>
<evidence type="ECO:0000256" key="3">
    <source>
        <dbReference type="SAM" id="Phobius"/>
    </source>
</evidence>
<keyword evidence="6" id="KW-1185">Reference proteome</keyword>